<accession>A0AAV7WDI0</accession>
<dbReference type="AlphaFoldDB" id="A0AAV7WDI0"/>
<dbReference type="EMBL" id="JANPWB010000002">
    <property type="protein sequence ID" value="KAJ1211079.1"/>
    <property type="molecule type" value="Genomic_DNA"/>
</dbReference>
<organism evidence="2 3">
    <name type="scientific">Pleurodeles waltl</name>
    <name type="common">Iberian ribbed newt</name>
    <dbReference type="NCBI Taxonomy" id="8319"/>
    <lineage>
        <taxon>Eukaryota</taxon>
        <taxon>Metazoa</taxon>
        <taxon>Chordata</taxon>
        <taxon>Craniata</taxon>
        <taxon>Vertebrata</taxon>
        <taxon>Euteleostomi</taxon>
        <taxon>Amphibia</taxon>
        <taxon>Batrachia</taxon>
        <taxon>Caudata</taxon>
        <taxon>Salamandroidea</taxon>
        <taxon>Salamandridae</taxon>
        <taxon>Pleurodelinae</taxon>
        <taxon>Pleurodeles</taxon>
    </lineage>
</organism>
<protein>
    <submittedName>
        <fullName evidence="2">Uncharacterized protein</fullName>
    </submittedName>
</protein>
<evidence type="ECO:0000256" key="1">
    <source>
        <dbReference type="SAM" id="MobiDB-lite"/>
    </source>
</evidence>
<evidence type="ECO:0000313" key="3">
    <source>
        <dbReference type="Proteomes" id="UP001066276"/>
    </source>
</evidence>
<proteinExistence type="predicted"/>
<gene>
    <name evidence="2" type="ORF">NDU88_006441</name>
</gene>
<sequence length="263" mass="27287">MSYLLVCPDAQAAKPSAGTIHRWRFLCSLHSEGSRSHTGCHLSPNPLGRLLLSGDPLFPTVGLTWSGGYSRLSGSQVTLKPTRRPRRQSPHSGSRHLTGAGWRFPPFAMGTEPQVQKKVPLPGLGGRALAKMRSSLLIQGEWSGRLWGTGGVGASWQCCGQAPDPGAVRVRAGESAPAVLPVMQAGRSGSEAGNAGGCSGCLQVGPQAGAGQCRSRGSPRELSVEGGLRSEARSRHGDAAGCGCCQCLLGAQGASAACSPRRW</sequence>
<evidence type="ECO:0000313" key="2">
    <source>
        <dbReference type="EMBL" id="KAJ1211079.1"/>
    </source>
</evidence>
<comment type="caution">
    <text evidence="2">The sequence shown here is derived from an EMBL/GenBank/DDBJ whole genome shotgun (WGS) entry which is preliminary data.</text>
</comment>
<dbReference type="Proteomes" id="UP001066276">
    <property type="component" value="Chromosome 1_2"/>
</dbReference>
<feature type="region of interest" description="Disordered" evidence="1">
    <location>
        <begin position="74"/>
        <end position="101"/>
    </location>
</feature>
<keyword evidence="3" id="KW-1185">Reference proteome</keyword>
<name>A0AAV7WDI0_PLEWA</name>
<reference evidence="2" key="1">
    <citation type="journal article" date="2022" name="bioRxiv">
        <title>Sequencing and chromosome-scale assembly of the giantPleurodeles waltlgenome.</title>
        <authorList>
            <person name="Brown T."/>
            <person name="Elewa A."/>
            <person name="Iarovenko S."/>
            <person name="Subramanian E."/>
            <person name="Araus A.J."/>
            <person name="Petzold A."/>
            <person name="Susuki M."/>
            <person name="Suzuki K.-i.T."/>
            <person name="Hayashi T."/>
            <person name="Toyoda A."/>
            <person name="Oliveira C."/>
            <person name="Osipova E."/>
            <person name="Leigh N.D."/>
            <person name="Simon A."/>
            <person name="Yun M.H."/>
        </authorList>
    </citation>
    <scope>NUCLEOTIDE SEQUENCE</scope>
    <source>
        <strain evidence="2">20211129_DDA</strain>
        <tissue evidence="2">Liver</tissue>
    </source>
</reference>